<dbReference type="EMBL" id="JBDLYL010000002">
    <property type="protein sequence ID" value="MEN8638379.1"/>
    <property type="molecule type" value="Genomic_DNA"/>
</dbReference>
<dbReference type="Pfam" id="PF05534">
    <property type="entry name" value="HicB"/>
    <property type="match status" value="1"/>
</dbReference>
<keyword evidence="2" id="KW-1185">Reference proteome</keyword>
<evidence type="ECO:0000313" key="2">
    <source>
        <dbReference type="Proteomes" id="UP001424532"/>
    </source>
</evidence>
<proteinExistence type="predicted"/>
<dbReference type="InterPro" id="IPR008651">
    <property type="entry name" value="Uncharacterised_HicB"/>
</dbReference>
<evidence type="ECO:0000313" key="1">
    <source>
        <dbReference type="EMBL" id="MEN8638379.1"/>
    </source>
</evidence>
<protein>
    <submittedName>
        <fullName evidence="1">Type II toxin-antitoxin system HicB family antitoxin</fullName>
    </submittedName>
</protein>
<comment type="caution">
    <text evidence="1">The sequence shown here is derived from an EMBL/GenBank/DDBJ whole genome shotgun (WGS) entry which is preliminary data.</text>
</comment>
<accession>A0ABV0D9C1</accession>
<organism evidence="1 2">
    <name type="scientific">Pseudomonas sichuanensis</name>
    <dbReference type="NCBI Taxonomy" id="2213015"/>
    <lineage>
        <taxon>Bacteria</taxon>
        <taxon>Pseudomonadati</taxon>
        <taxon>Pseudomonadota</taxon>
        <taxon>Gammaproteobacteria</taxon>
        <taxon>Pseudomonadales</taxon>
        <taxon>Pseudomonadaceae</taxon>
        <taxon>Pseudomonas</taxon>
    </lineage>
</organism>
<dbReference type="Proteomes" id="UP001424532">
    <property type="component" value="Unassembled WGS sequence"/>
</dbReference>
<sequence length="110" mass="12063">MSCMRYKGYAARIDYDARDDIFVGRVLGLRDIISFHASSVPELHEALREALDDYLADCAEQGITPEKPASGKVMLRIRPEVHAAASIAAHAAGKSLNQWADEVFEQAAMA</sequence>
<dbReference type="RefSeq" id="WP_347148548.1">
    <property type="nucleotide sequence ID" value="NZ_JBDLYL010000002.1"/>
</dbReference>
<dbReference type="SUPFAM" id="SSF143100">
    <property type="entry name" value="TTHA1013/TTHA0281-like"/>
    <property type="match status" value="1"/>
</dbReference>
<gene>
    <name evidence="1" type="ORF">ABFE88_01740</name>
</gene>
<name>A0ABV0D9C1_9PSED</name>
<reference evidence="1 2" key="1">
    <citation type="submission" date="2024-05" db="EMBL/GenBank/DDBJ databases">
        <title>Sequence of Lycoming College course isolates.</title>
        <authorList>
            <person name="Reigle C.A."/>
            <person name="Newman J.D."/>
        </authorList>
    </citation>
    <scope>NUCLEOTIDE SEQUENCE [LARGE SCALE GENOMIC DNA]</scope>
    <source>
        <strain evidence="1 2">CAR-09</strain>
    </source>
</reference>
<dbReference type="InterPro" id="IPR035069">
    <property type="entry name" value="TTHA1013/TTHA0281-like"/>
</dbReference>